<organism evidence="1 2">
    <name type="scientific">Coccomyxa viridis</name>
    <dbReference type="NCBI Taxonomy" id="1274662"/>
    <lineage>
        <taxon>Eukaryota</taxon>
        <taxon>Viridiplantae</taxon>
        <taxon>Chlorophyta</taxon>
        <taxon>core chlorophytes</taxon>
        <taxon>Trebouxiophyceae</taxon>
        <taxon>Trebouxiophyceae incertae sedis</taxon>
        <taxon>Coccomyxaceae</taxon>
        <taxon>Coccomyxa</taxon>
    </lineage>
</organism>
<protein>
    <submittedName>
        <fullName evidence="1">Uncharacterized protein</fullName>
    </submittedName>
</protein>
<evidence type="ECO:0000313" key="1">
    <source>
        <dbReference type="EMBL" id="CAK0782019.1"/>
    </source>
</evidence>
<dbReference type="EMBL" id="CAUYUE010000006">
    <property type="protein sequence ID" value="CAK0782019.1"/>
    <property type="molecule type" value="Genomic_DNA"/>
</dbReference>
<evidence type="ECO:0000313" key="2">
    <source>
        <dbReference type="Proteomes" id="UP001314263"/>
    </source>
</evidence>
<sequence>MKHCSEPDSQKPIAELIARQVQGLDSGRPTQHARMAAPTVTVASKAADPLAPLGSTLRQPTEQEAAFLLPPLPCGLKAQGGMGTAPGPNGTTPAFSAPDPSKMSLEEIEAAMATALSPRSREVYEKERGGLIFMNEVLDLAMDAADEDAGGIEGDLGNAAAKAAGYSYLLLSTDGSGPTAAEIPQGIFSS</sequence>
<accession>A0AAV1I652</accession>
<reference evidence="1 2" key="1">
    <citation type="submission" date="2023-10" db="EMBL/GenBank/DDBJ databases">
        <authorList>
            <person name="Maclean D."/>
            <person name="Macfadyen A."/>
        </authorList>
    </citation>
    <scope>NUCLEOTIDE SEQUENCE [LARGE SCALE GENOMIC DNA]</scope>
</reference>
<comment type="caution">
    <text evidence="1">The sequence shown here is derived from an EMBL/GenBank/DDBJ whole genome shotgun (WGS) entry which is preliminary data.</text>
</comment>
<dbReference type="AlphaFoldDB" id="A0AAV1I652"/>
<name>A0AAV1I652_9CHLO</name>
<keyword evidence="2" id="KW-1185">Reference proteome</keyword>
<dbReference type="Proteomes" id="UP001314263">
    <property type="component" value="Unassembled WGS sequence"/>
</dbReference>
<gene>
    <name evidence="1" type="ORF">CVIRNUC_005530</name>
</gene>
<proteinExistence type="predicted"/>